<dbReference type="EMBL" id="QGKV02002055">
    <property type="protein sequence ID" value="KAF3496562.1"/>
    <property type="molecule type" value="Genomic_DNA"/>
</dbReference>
<comment type="caution">
    <text evidence="2">The sequence shown here is derived from an EMBL/GenBank/DDBJ whole genome shotgun (WGS) entry which is preliminary data.</text>
</comment>
<gene>
    <name evidence="2" type="ORF">DY000_02054423</name>
</gene>
<feature type="compositionally biased region" description="Basic and acidic residues" evidence="1">
    <location>
        <begin position="1"/>
        <end position="10"/>
    </location>
</feature>
<keyword evidence="3" id="KW-1185">Reference proteome</keyword>
<dbReference type="Proteomes" id="UP000266723">
    <property type="component" value="Unassembled WGS sequence"/>
</dbReference>
<sequence>MNERPKESPRAKSPLSKEGPAVGELAKQHRTHKRSFKPTGIAAGSTKMRIANALVKRAAARTSTRH</sequence>
<evidence type="ECO:0000313" key="2">
    <source>
        <dbReference type="EMBL" id="KAF3496562.1"/>
    </source>
</evidence>
<protein>
    <submittedName>
        <fullName evidence="2">Uncharacterized protein</fullName>
    </submittedName>
</protein>
<proteinExistence type="predicted"/>
<evidence type="ECO:0000313" key="3">
    <source>
        <dbReference type="Proteomes" id="UP000266723"/>
    </source>
</evidence>
<organism evidence="2 3">
    <name type="scientific">Brassica cretica</name>
    <name type="common">Mustard</name>
    <dbReference type="NCBI Taxonomy" id="69181"/>
    <lineage>
        <taxon>Eukaryota</taxon>
        <taxon>Viridiplantae</taxon>
        <taxon>Streptophyta</taxon>
        <taxon>Embryophyta</taxon>
        <taxon>Tracheophyta</taxon>
        <taxon>Spermatophyta</taxon>
        <taxon>Magnoliopsida</taxon>
        <taxon>eudicotyledons</taxon>
        <taxon>Gunneridae</taxon>
        <taxon>Pentapetalae</taxon>
        <taxon>rosids</taxon>
        <taxon>malvids</taxon>
        <taxon>Brassicales</taxon>
        <taxon>Brassicaceae</taxon>
        <taxon>Brassiceae</taxon>
        <taxon>Brassica</taxon>
    </lineage>
</organism>
<accession>A0ABQ7AFQ4</accession>
<feature type="region of interest" description="Disordered" evidence="1">
    <location>
        <begin position="1"/>
        <end position="38"/>
    </location>
</feature>
<name>A0ABQ7AFQ4_BRACR</name>
<evidence type="ECO:0000256" key="1">
    <source>
        <dbReference type="SAM" id="MobiDB-lite"/>
    </source>
</evidence>
<reference evidence="2 3" key="1">
    <citation type="journal article" date="2020" name="BMC Genomics">
        <title>Intraspecific diversification of the crop wild relative Brassica cretica Lam. using demographic model selection.</title>
        <authorList>
            <person name="Kioukis A."/>
            <person name="Michalopoulou V.A."/>
            <person name="Briers L."/>
            <person name="Pirintsos S."/>
            <person name="Studholme D.J."/>
            <person name="Pavlidis P."/>
            <person name="Sarris P.F."/>
        </authorList>
    </citation>
    <scope>NUCLEOTIDE SEQUENCE [LARGE SCALE GENOMIC DNA]</scope>
    <source>
        <strain evidence="3">cv. PFS-1207/04</strain>
    </source>
</reference>